<sequence>MNGTSNDNSKWHPKGHTFKEVVQGGGKNLPTNNQKEWVAKAKRKGKSRLTDEEYRAGIMAIEAEAFM</sequence>
<feature type="non-terminal residue" evidence="1">
    <location>
        <position position="67"/>
    </location>
</feature>
<evidence type="ECO:0000313" key="2">
    <source>
        <dbReference type="Proteomes" id="UP000265520"/>
    </source>
</evidence>
<evidence type="ECO:0000313" key="1">
    <source>
        <dbReference type="EMBL" id="MCI61729.1"/>
    </source>
</evidence>
<keyword evidence="2" id="KW-1185">Reference proteome</keyword>
<name>A0A392TKM9_9FABA</name>
<organism evidence="1 2">
    <name type="scientific">Trifolium medium</name>
    <dbReference type="NCBI Taxonomy" id="97028"/>
    <lineage>
        <taxon>Eukaryota</taxon>
        <taxon>Viridiplantae</taxon>
        <taxon>Streptophyta</taxon>
        <taxon>Embryophyta</taxon>
        <taxon>Tracheophyta</taxon>
        <taxon>Spermatophyta</taxon>
        <taxon>Magnoliopsida</taxon>
        <taxon>eudicotyledons</taxon>
        <taxon>Gunneridae</taxon>
        <taxon>Pentapetalae</taxon>
        <taxon>rosids</taxon>
        <taxon>fabids</taxon>
        <taxon>Fabales</taxon>
        <taxon>Fabaceae</taxon>
        <taxon>Papilionoideae</taxon>
        <taxon>50 kb inversion clade</taxon>
        <taxon>NPAAA clade</taxon>
        <taxon>Hologalegina</taxon>
        <taxon>IRL clade</taxon>
        <taxon>Trifolieae</taxon>
        <taxon>Trifolium</taxon>
    </lineage>
</organism>
<comment type="caution">
    <text evidence="1">The sequence shown here is derived from an EMBL/GenBank/DDBJ whole genome shotgun (WGS) entry which is preliminary data.</text>
</comment>
<accession>A0A392TKM9</accession>
<reference evidence="1 2" key="1">
    <citation type="journal article" date="2018" name="Front. Plant Sci.">
        <title>Red Clover (Trifolium pratense) and Zigzag Clover (T. medium) - A Picture of Genomic Similarities and Differences.</title>
        <authorList>
            <person name="Dluhosova J."/>
            <person name="Istvanek J."/>
            <person name="Nedelnik J."/>
            <person name="Repkova J."/>
        </authorList>
    </citation>
    <scope>NUCLEOTIDE SEQUENCE [LARGE SCALE GENOMIC DNA]</scope>
    <source>
        <strain evidence="2">cv. 10/8</strain>
        <tissue evidence="1">Leaf</tissue>
    </source>
</reference>
<protein>
    <submittedName>
        <fullName evidence="1">Uncharacterized protein</fullName>
    </submittedName>
</protein>
<proteinExistence type="predicted"/>
<dbReference type="Proteomes" id="UP000265520">
    <property type="component" value="Unassembled WGS sequence"/>
</dbReference>
<dbReference type="AlphaFoldDB" id="A0A392TKM9"/>
<dbReference type="EMBL" id="LXQA010605211">
    <property type="protein sequence ID" value="MCI61729.1"/>
    <property type="molecule type" value="Genomic_DNA"/>
</dbReference>